<protein>
    <submittedName>
        <fullName evidence="2">Uncharacterized protein</fullName>
    </submittedName>
</protein>
<comment type="caution">
    <text evidence="2">The sequence shown here is derived from an EMBL/GenBank/DDBJ whole genome shotgun (WGS) entry which is preliminary data.</text>
</comment>
<gene>
    <name evidence="2" type="ORF">GCM10007923_25570</name>
</gene>
<accession>A0ABQ5ZHX2</accession>
<feature type="region of interest" description="Disordered" evidence="1">
    <location>
        <begin position="1"/>
        <end position="66"/>
    </location>
</feature>
<keyword evidence="3" id="KW-1185">Reference proteome</keyword>
<organism evidence="2 3">
    <name type="scientific">Shinella yambaruensis</name>
    <dbReference type="NCBI Taxonomy" id="415996"/>
    <lineage>
        <taxon>Bacteria</taxon>
        <taxon>Pseudomonadati</taxon>
        <taxon>Pseudomonadota</taxon>
        <taxon>Alphaproteobacteria</taxon>
        <taxon>Hyphomicrobiales</taxon>
        <taxon>Rhizobiaceae</taxon>
        <taxon>Shinella</taxon>
    </lineage>
</organism>
<proteinExistence type="predicted"/>
<feature type="compositionally biased region" description="Basic and acidic residues" evidence="1">
    <location>
        <begin position="20"/>
        <end position="33"/>
    </location>
</feature>
<reference evidence="3" key="1">
    <citation type="journal article" date="2019" name="Int. J. Syst. Evol. Microbiol.">
        <title>The Global Catalogue of Microorganisms (GCM) 10K type strain sequencing project: providing services to taxonomists for standard genome sequencing and annotation.</title>
        <authorList>
            <consortium name="The Broad Institute Genomics Platform"/>
            <consortium name="The Broad Institute Genome Sequencing Center for Infectious Disease"/>
            <person name="Wu L."/>
            <person name="Ma J."/>
        </authorList>
    </citation>
    <scope>NUCLEOTIDE SEQUENCE [LARGE SCALE GENOMIC DNA]</scope>
    <source>
        <strain evidence="3">NBRC 102122</strain>
    </source>
</reference>
<dbReference type="Proteomes" id="UP001156702">
    <property type="component" value="Unassembled WGS sequence"/>
</dbReference>
<dbReference type="EMBL" id="BSOP01000018">
    <property type="protein sequence ID" value="GLR51349.1"/>
    <property type="molecule type" value="Genomic_DNA"/>
</dbReference>
<evidence type="ECO:0000313" key="2">
    <source>
        <dbReference type="EMBL" id="GLR51349.1"/>
    </source>
</evidence>
<sequence>MADALDHGGRQKAAQNEAGRPGRAEQAEHRRLITFEGAAHGQEQAVQAVPEEEEQRAHEKREDGNEVFTHEVFVSFANG</sequence>
<evidence type="ECO:0000313" key="3">
    <source>
        <dbReference type="Proteomes" id="UP001156702"/>
    </source>
</evidence>
<evidence type="ECO:0000256" key="1">
    <source>
        <dbReference type="SAM" id="MobiDB-lite"/>
    </source>
</evidence>
<name>A0ABQ5ZHX2_9HYPH</name>
<feature type="compositionally biased region" description="Basic and acidic residues" evidence="1">
    <location>
        <begin position="55"/>
        <end position="64"/>
    </location>
</feature>